<protein>
    <recommendedName>
        <fullName evidence="2">protein-tyrosine-phosphatase</fullName>
        <ecNumber evidence="2">3.1.3.48</ecNumber>
    </recommendedName>
</protein>
<evidence type="ECO:0000256" key="3">
    <source>
        <dbReference type="ARBA" id="ARBA00022801"/>
    </source>
</evidence>
<dbReference type="SUPFAM" id="SSF89550">
    <property type="entry name" value="PHP domain-like"/>
    <property type="match status" value="1"/>
</dbReference>
<comment type="caution">
    <text evidence="5">The sequence shown here is derived from an EMBL/GenBank/DDBJ whole genome shotgun (WGS) entry which is preliminary data.</text>
</comment>
<dbReference type="PANTHER" id="PTHR39181">
    <property type="entry name" value="TYROSINE-PROTEIN PHOSPHATASE YWQE"/>
    <property type="match status" value="1"/>
</dbReference>
<proteinExistence type="inferred from homology"/>
<evidence type="ECO:0000313" key="6">
    <source>
        <dbReference type="Proteomes" id="UP000179266"/>
    </source>
</evidence>
<dbReference type="PIRSF" id="PIRSF016557">
    <property type="entry name" value="Caps_synth_CpsB"/>
    <property type="match status" value="1"/>
</dbReference>
<dbReference type="InterPro" id="IPR016667">
    <property type="entry name" value="Caps_polysacc_synth_CpsB/CapC"/>
</dbReference>
<name>A0A1F7RPN9_9BACT</name>
<gene>
    <name evidence="5" type="ORF">A2161_14360</name>
</gene>
<dbReference type="PANTHER" id="PTHR39181:SF1">
    <property type="entry name" value="TYROSINE-PROTEIN PHOSPHATASE YWQE"/>
    <property type="match status" value="1"/>
</dbReference>
<organism evidence="5 6">
    <name type="scientific">Candidatus Schekmanbacteria bacterium RBG_13_48_7</name>
    <dbReference type="NCBI Taxonomy" id="1817878"/>
    <lineage>
        <taxon>Bacteria</taxon>
        <taxon>Candidatus Schekmaniibacteriota</taxon>
    </lineage>
</organism>
<evidence type="ECO:0000256" key="4">
    <source>
        <dbReference type="ARBA" id="ARBA00051722"/>
    </source>
</evidence>
<comment type="catalytic activity">
    <reaction evidence="4">
        <text>O-phospho-L-tyrosyl-[protein] + H2O = L-tyrosyl-[protein] + phosphate</text>
        <dbReference type="Rhea" id="RHEA:10684"/>
        <dbReference type="Rhea" id="RHEA-COMP:10136"/>
        <dbReference type="Rhea" id="RHEA-COMP:20101"/>
        <dbReference type="ChEBI" id="CHEBI:15377"/>
        <dbReference type="ChEBI" id="CHEBI:43474"/>
        <dbReference type="ChEBI" id="CHEBI:46858"/>
        <dbReference type="ChEBI" id="CHEBI:61978"/>
        <dbReference type="EC" id="3.1.3.48"/>
    </reaction>
</comment>
<dbReference type="Pfam" id="PF19567">
    <property type="entry name" value="CpsB_CapC"/>
    <property type="match status" value="1"/>
</dbReference>
<dbReference type="GO" id="GO:0004725">
    <property type="term" value="F:protein tyrosine phosphatase activity"/>
    <property type="evidence" value="ECO:0007669"/>
    <property type="project" value="UniProtKB-EC"/>
</dbReference>
<comment type="similarity">
    <text evidence="1">Belongs to the metallo-dependent hydrolases superfamily. CpsB/CapC family.</text>
</comment>
<sequence>MHPGFIDIHCHLIPGIDDGPETMEESLQMCRMAYEDGSETIVATPHVNPGVFDNDWETISAGFNSLEKAVKSAGIPLQLYAGADVRMNEMLMKNTDPDEFITINHNNVYMLLEFPDSLIPPNTDHFIFNIKLKGITPILTHPERNYEVQRNPNILFHLVNMGTLVQITAMSLIGEFGENLRDLCELLLTSNLVHVVASDAHSVNHRPPLLREAFNLTAELIGEKQALCLFTDTPGKIVAGEEITPEEPNEITSGHQRFMSKGIRKFKKFFNLFHSGKGG</sequence>
<dbReference type="GO" id="GO:0030145">
    <property type="term" value="F:manganese ion binding"/>
    <property type="evidence" value="ECO:0007669"/>
    <property type="project" value="InterPro"/>
</dbReference>
<evidence type="ECO:0000313" key="5">
    <source>
        <dbReference type="EMBL" id="OGL43522.1"/>
    </source>
</evidence>
<dbReference type="AlphaFoldDB" id="A0A1F7RPN9"/>
<evidence type="ECO:0000256" key="1">
    <source>
        <dbReference type="ARBA" id="ARBA00005750"/>
    </source>
</evidence>
<dbReference type="EC" id="3.1.3.48" evidence="2"/>
<evidence type="ECO:0000256" key="2">
    <source>
        <dbReference type="ARBA" id="ARBA00013064"/>
    </source>
</evidence>
<dbReference type="Gene3D" id="3.20.20.140">
    <property type="entry name" value="Metal-dependent hydrolases"/>
    <property type="match status" value="1"/>
</dbReference>
<keyword evidence="3" id="KW-0378">Hydrolase</keyword>
<accession>A0A1F7RPN9</accession>
<dbReference type="Proteomes" id="UP000179266">
    <property type="component" value="Unassembled WGS sequence"/>
</dbReference>
<dbReference type="EMBL" id="MGDD01000267">
    <property type="protein sequence ID" value="OGL43522.1"/>
    <property type="molecule type" value="Genomic_DNA"/>
</dbReference>
<reference evidence="5 6" key="1">
    <citation type="journal article" date="2016" name="Nat. Commun.">
        <title>Thousands of microbial genomes shed light on interconnected biogeochemical processes in an aquifer system.</title>
        <authorList>
            <person name="Anantharaman K."/>
            <person name="Brown C.T."/>
            <person name="Hug L.A."/>
            <person name="Sharon I."/>
            <person name="Castelle C.J."/>
            <person name="Probst A.J."/>
            <person name="Thomas B.C."/>
            <person name="Singh A."/>
            <person name="Wilkins M.J."/>
            <person name="Karaoz U."/>
            <person name="Brodie E.L."/>
            <person name="Williams K.H."/>
            <person name="Hubbard S.S."/>
            <person name="Banfield J.F."/>
        </authorList>
    </citation>
    <scope>NUCLEOTIDE SEQUENCE [LARGE SCALE GENOMIC DNA]</scope>
</reference>
<dbReference type="InterPro" id="IPR016195">
    <property type="entry name" value="Pol/histidinol_Pase-like"/>
</dbReference>